<gene>
    <name evidence="2" type="ORF">ADUPG1_014140</name>
</gene>
<evidence type="ECO:0000313" key="2">
    <source>
        <dbReference type="EMBL" id="GKT29693.1"/>
    </source>
</evidence>
<feature type="non-terminal residue" evidence="2">
    <location>
        <position position="921"/>
    </location>
</feature>
<dbReference type="InterPro" id="IPR026705">
    <property type="entry name" value="Hid-1/Ecm30"/>
</dbReference>
<sequence length="921" mass="102219">MGSNESKAQLSESLRLLASRRLGKDEVDFFDNLLATQCTRSELFAVFSPGDLRIVFQKEPFNLCFLFKRCLNYIEDYAKLSKEIGSGIRDPSKSADAYQKTIPPYGSYLNAVRVLTALTPILYEGIQLVPPKYRKSNIAYKYLCTASKSEEKAASIAVPTEPKSADDSAYSFSDPLSEMAEKTSPLARAVRATLSLCFVPGFTCADPRYFKKNPIDGKYLSGLPIPPPHCVLWESGLLANVPSYAQPPTRHEIRYEVLSLMLVLICGDVFKFEEEVAKRTPHECSPELGMCALNQCDPGELFAFFVSVLNYVGTYPQTIKDWTSAGLDSDIEGPARVLALGLRIVTISLTSFPDDELRVAVRNALCHGLPPQAGIDAVQGQGVLEGGVKGWLEREKDKESESVGMGSSIARRKLLEQQRKRRRSHSGGAGLASEYGEGFEHERDSVLKRKYGSVSATGLPTAIRSGQPLAMTAESSTASRLYDEDDIGRMGLMLRFLQFISAQAAARFIINGLTSIITSVVVHEDENHGKHRESFMQNDCILPPLPESIAFLLLMLHTTTVLNVLDQMPVTPHLVKNLCCLIEISSRGNNISYIPPRGSLLRYHATCIPALPFLCSYVLVLVSRRRKICNALNIRENRCSVPLMDRNCFARRYNRVTVPARRIGNRGVTISPDSLAGMSEKPPLLDEHGNPLAYTIVEACDEIEERMAKAQTGGWLDGALSWGKGIWSFGKRIVMGYEKDKGVLTKFLNSDPQFFSDMIMHRLIIAMARLALSHNSAGPLVSSILTNLAPFARFISLRTCSSLCILVEELGSLGVRQLSSVQRAVLFYAVESLHLLAEHTLQGNAVLSLALGEVRPTLEALLEAGDVAREVVERVEDEVEAEEEKRRKEEEEEEEGEDGDMKKKEEEEKEEKREDAEEMRE</sequence>
<evidence type="ECO:0000313" key="3">
    <source>
        <dbReference type="Proteomes" id="UP001057375"/>
    </source>
</evidence>
<name>A0ABQ5KB81_9EUKA</name>
<organism evidence="2 3">
    <name type="scientific">Aduncisulcus paluster</name>
    <dbReference type="NCBI Taxonomy" id="2918883"/>
    <lineage>
        <taxon>Eukaryota</taxon>
        <taxon>Metamonada</taxon>
        <taxon>Carpediemonas-like organisms</taxon>
        <taxon>Aduncisulcus</taxon>
    </lineage>
</organism>
<accession>A0ABQ5KB81</accession>
<comment type="caution">
    <text evidence="2">The sequence shown here is derived from an EMBL/GenBank/DDBJ whole genome shotgun (WGS) entry which is preliminary data.</text>
</comment>
<protein>
    <submittedName>
        <fullName evidence="2">Hid-1/Ecm30 like protein</fullName>
    </submittedName>
</protein>
<reference evidence="2" key="1">
    <citation type="submission" date="2022-03" db="EMBL/GenBank/DDBJ databases">
        <title>Draft genome sequence of Aduncisulcus paluster, a free-living microaerophilic Fornicata.</title>
        <authorList>
            <person name="Yuyama I."/>
            <person name="Kume K."/>
            <person name="Tamura T."/>
            <person name="Inagaki Y."/>
            <person name="Hashimoto T."/>
        </authorList>
    </citation>
    <scope>NUCLEOTIDE SEQUENCE</scope>
    <source>
        <strain evidence="2">NY0171</strain>
    </source>
</reference>
<dbReference type="EMBL" id="BQXS01013844">
    <property type="protein sequence ID" value="GKT29693.1"/>
    <property type="molecule type" value="Genomic_DNA"/>
</dbReference>
<dbReference type="Pfam" id="PF12722">
    <property type="entry name" value="Hid1"/>
    <property type="match status" value="2"/>
</dbReference>
<proteinExistence type="predicted"/>
<dbReference type="PANTHER" id="PTHR21575:SF12">
    <property type="entry name" value="PROTEIN HID1"/>
    <property type="match status" value="1"/>
</dbReference>
<feature type="region of interest" description="Disordered" evidence="1">
    <location>
        <begin position="416"/>
        <end position="435"/>
    </location>
</feature>
<feature type="region of interest" description="Disordered" evidence="1">
    <location>
        <begin position="874"/>
        <end position="921"/>
    </location>
</feature>
<dbReference type="PANTHER" id="PTHR21575">
    <property type="entry name" value="PROTEIN HID1"/>
    <property type="match status" value="1"/>
</dbReference>
<keyword evidence="3" id="KW-1185">Reference proteome</keyword>
<evidence type="ECO:0000256" key="1">
    <source>
        <dbReference type="SAM" id="MobiDB-lite"/>
    </source>
</evidence>
<feature type="compositionally biased region" description="Basic and acidic residues" evidence="1">
    <location>
        <begin position="899"/>
        <end position="921"/>
    </location>
</feature>
<dbReference type="Proteomes" id="UP001057375">
    <property type="component" value="Unassembled WGS sequence"/>
</dbReference>